<name>A0ABM1J747_POLDO</name>
<evidence type="ECO:0000313" key="14">
    <source>
        <dbReference type="Proteomes" id="UP000694924"/>
    </source>
</evidence>
<dbReference type="SUPFAM" id="SSF81321">
    <property type="entry name" value="Family A G protein-coupled receptor-like"/>
    <property type="match status" value="1"/>
</dbReference>
<feature type="transmembrane region" description="Helical" evidence="12">
    <location>
        <begin position="217"/>
        <end position="238"/>
    </location>
</feature>
<feature type="compositionally biased region" description="Low complexity" evidence="11">
    <location>
        <begin position="52"/>
        <end position="61"/>
    </location>
</feature>
<dbReference type="PROSITE" id="PS50262">
    <property type="entry name" value="G_PROTEIN_RECEP_F1_2"/>
    <property type="match status" value="1"/>
</dbReference>
<keyword evidence="9 10" id="KW-0807">Transducer</keyword>
<feature type="transmembrane region" description="Helical" evidence="12">
    <location>
        <begin position="405"/>
        <end position="424"/>
    </location>
</feature>
<dbReference type="PROSITE" id="PS00237">
    <property type="entry name" value="G_PROTEIN_RECEP_F1_1"/>
    <property type="match status" value="1"/>
</dbReference>
<feature type="transmembrane region" description="Helical" evidence="12">
    <location>
        <begin position="180"/>
        <end position="205"/>
    </location>
</feature>
<feature type="transmembrane region" description="Helical" evidence="12">
    <location>
        <begin position="360"/>
        <end position="385"/>
    </location>
</feature>
<proteinExistence type="inferred from homology"/>
<gene>
    <name evidence="15" type="primary">LOC107072669</name>
</gene>
<dbReference type="SMART" id="SM01381">
    <property type="entry name" value="7TM_GPCR_Srsx"/>
    <property type="match status" value="1"/>
</dbReference>
<feature type="region of interest" description="Disordered" evidence="11">
    <location>
        <begin position="468"/>
        <end position="489"/>
    </location>
</feature>
<protein>
    <submittedName>
        <fullName evidence="15">Neuropeptide FF receptor 2-like</fullName>
    </submittedName>
</protein>
<feature type="transmembrane region" description="Helical" evidence="12">
    <location>
        <begin position="259"/>
        <end position="285"/>
    </location>
</feature>
<evidence type="ECO:0000256" key="1">
    <source>
        <dbReference type="ARBA" id="ARBA00004651"/>
    </source>
</evidence>
<feature type="transmembrane region" description="Helical" evidence="12">
    <location>
        <begin position="305"/>
        <end position="331"/>
    </location>
</feature>
<organism evidence="14 15">
    <name type="scientific">Polistes dominula</name>
    <name type="common">European paper wasp</name>
    <name type="synonym">Vespa dominula</name>
    <dbReference type="NCBI Taxonomy" id="743375"/>
    <lineage>
        <taxon>Eukaryota</taxon>
        <taxon>Metazoa</taxon>
        <taxon>Ecdysozoa</taxon>
        <taxon>Arthropoda</taxon>
        <taxon>Hexapoda</taxon>
        <taxon>Insecta</taxon>
        <taxon>Pterygota</taxon>
        <taxon>Neoptera</taxon>
        <taxon>Endopterygota</taxon>
        <taxon>Hymenoptera</taxon>
        <taxon>Apocrita</taxon>
        <taxon>Aculeata</taxon>
        <taxon>Vespoidea</taxon>
        <taxon>Vespidae</taxon>
        <taxon>Polistinae</taxon>
        <taxon>Polistini</taxon>
        <taxon>Polistes</taxon>
    </lineage>
</organism>
<dbReference type="Gene3D" id="1.20.1070.10">
    <property type="entry name" value="Rhodopsin 7-helix transmembrane proteins"/>
    <property type="match status" value="1"/>
</dbReference>
<keyword evidence="7 12" id="KW-0472">Membrane</keyword>
<dbReference type="Pfam" id="PF00001">
    <property type="entry name" value="7tm_1"/>
    <property type="match status" value="1"/>
</dbReference>
<evidence type="ECO:0000256" key="4">
    <source>
        <dbReference type="ARBA" id="ARBA00022692"/>
    </source>
</evidence>
<keyword evidence="14" id="KW-1185">Reference proteome</keyword>
<dbReference type="PRINTS" id="PR01012">
    <property type="entry name" value="NRPEPTIDEYR"/>
</dbReference>
<evidence type="ECO:0000256" key="8">
    <source>
        <dbReference type="ARBA" id="ARBA00023170"/>
    </source>
</evidence>
<feature type="region of interest" description="Disordered" evidence="11">
    <location>
        <begin position="43"/>
        <end position="75"/>
    </location>
</feature>
<feature type="domain" description="G-protein coupled receptors family 1 profile" evidence="13">
    <location>
        <begin position="159"/>
        <end position="421"/>
    </location>
</feature>
<sequence length="504" mass="56790">MVEIQFRRSTLKFPSMLQPPSPLMEMASLRLPDSEEFDVDTRRRSNNDNMLPTTIATSSPSIGGGAGSSSSSSNTFQQIKNDLGDYLNLLVEAITTNPRGVVDPTSMIDEQTGLFNASKTPNISTTIEQLPDRLYRHSMAMSAVYCVAYVLVFVVGLIGNSFVIAVVYRSPRMRTVTNFFIVNLAVADVLVIVFCLPATLMSNIFVPWFLGWFMCKAVAYIQGVSVAASVYSLVAVSLDRFLAIWWPLKCQITKRRARMMIVVIWFIALTTTSPWLLFFDLVSIYEDDPDLRLCLETWPHPEDGSLFFLIGNLTLCYVLPMILISLCYILIWIKVWRRHIPTDTKDAQMERIQQKSKVKVVKMLVVVVILFVLSWLPLYVIFAVIKLGGDVADREDEILPIATPIAQWLGASNSCINPILYAFFNKKYRRGFVAILKSGRCCGKLRYYETVAMMSSSTSMRKSSYYVNNNNNNNNNSSTRRAACHGPPVHQDSNVSYIFNHTGV</sequence>
<dbReference type="PANTHER" id="PTHR24241">
    <property type="entry name" value="NEUROPEPTIDE RECEPTOR-RELATED G-PROTEIN COUPLED RECEPTOR"/>
    <property type="match status" value="1"/>
</dbReference>
<keyword evidence="5 12" id="KW-1133">Transmembrane helix</keyword>
<keyword evidence="3" id="KW-1003">Cell membrane</keyword>
<dbReference type="InterPro" id="IPR000611">
    <property type="entry name" value="NPY_rcpt"/>
</dbReference>
<dbReference type="Proteomes" id="UP000694924">
    <property type="component" value="Unplaced"/>
</dbReference>
<evidence type="ECO:0000256" key="11">
    <source>
        <dbReference type="SAM" id="MobiDB-lite"/>
    </source>
</evidence>
<dbReference type="GeneID" id="107072669"/>
<accession>A0ABM1J747</accession>
<evidence type="ECO:0000259" key="13">
    <source>
        <dbReference type="PROSITE" id="PS50262"/>
    </source>
</evidence>
<reference evidence="15" key="1">
    <citation type="submission" date="2025-08" db="UniProtKB">
        <authorList>
            <consortium name="RefSeq"/>
        </authorList>
    </citation>
    <scope>IDENTIFICATION</scope>
    <source>
        <tissue evidence="15">Whole body</tissue>
    </source>
</reference>
<evidence type="ECO:0000256" key="2">
    <source>
        <dbReference type="ARBA" id="ARBA00010663"/>
    </source>
</evidence>
<evidence type="ECO:0000256" key="10">
    <source>
        <dbReference type="RuleBase" id="RU000688"/>
    </source>
</evidence>
<feature type="transmembrane region" description="Helical" evidence="12">
    <location>
        <begin position="147"/>
        <end position="168"/>
    </location>
</feature>
<evidence type="ECO:0000256" key="6">
    <source>
        <dbReference type="ARBA" id="ARBA00023040"/>
    </source>
</evidence>
<dbReference type="PRINTS" id="PR00237">
    <property type="entry name" value="GPCRRHODOPSN"/>
</dbReference>
<evidence type="ECO:0000313" key="15">
    <source>
        <dbReference type="RefSeq" id="XP_015188285.1"/>
    </source>
</evidence>
<dbReference type="RefSeq" id="XP_015188285.1">
    <property type="nucleotide sequence ID" value="XM_015332799.1"/>
</dbReference>
<evidence type="ECO:0000256" key="5">
    <source>
        <dbReference type="ARBA" id="ARBA00022989"/>
    </source>
</evidence>
<evidence type="ECO:0000256" key="7">
    <source>
        <dbReference type="ARBA" id="ARBA00023136"/>
    </source>
</evidence>
<keyword evidence="4 10" id="KW-0812">Transmembrane</keyword>
<evidence type="ECO:0000256" key="12">
    <source>
        <dbReference type="SAM" id="Phobius"/>
    </source>
</evidence>
<keyword evidence="6 10" id="KW-0297">G-protein coupled receptor</keyword>
<dbReference type="InterPro" id="IPR000276">
    <property type="entry name" value="GPCR_Rhodpsn"/>
</dbReference>
<comment type="subcellular location">
    <subcellularLocation>
        <location evidence="1">Cell membrane</location>
        <topology evidence="1">Multi-pass membrane protein</topology>
    </subcellularLocation>
</comment>
<dbReference type="CDD" id="cd14993">
    <property type="entry name" value="7tmA_CCKR-like"/>
    <property type="match status" value="1"/>
</dbReference>
<dbReference type="InterPro" id="IPR017452">
    <property type="entry name" value="GPCR_Rhodpsn_7TM"/>
</dbReference>
<evidence type="ECO:0000256" key="9">
    <source>
        <dbReference type="ARBA" id="ARBA00023224"/>
    </source>
</evidence>
<evidence type="ECO:0000256" key="3">
    <source>
        <dbReference type="ARBA" id="ARBA00022475"/>
    </source>
</evidence>
<comment type="similarity">
    <text evidence="2 10">Belongs to the G-protein coupled receptor 1 family.</text>
</comment>
<dbReference type="PANTHER" id="PTHR24241:SF76">
    <property type="entry name" value="NEUROPEPTIDE SIFAMIDE RECEPTOR"/>
    <property type="match status" value="1"/>
</dbReference>
<keyword evidence="8 10" id="KW-0675">Receptor</keyword>